<keyword evidence="2" id="KW-1185">Reference proteome</keyword>
<dbReference type="VEuPathDB" id="VectorBase:ACHR014427"/>
<reference evidence="1" key="2">
    <citation type="submission" date="2020-05" db="UniProtKB">
        <authorList>
            <consortium name="EnsemblMetazoa"/>
        </authorList>
    </citation>
    <scope>IDENTIFICATION</scope>
    <source>
        <strain evidence="1">ACHKN1017</strain>
    </source>
</reference>
<accession>A0A182KJ24</accession>
<dbReference type="EnsemblMetazoa" id="ACHR014427-RA">
    <property type="protein sequence ID" value="ACHR014427-PA"/>
    <property type="gene ID" value="ACHR014427"/>
</dbReference>
<evidence type="ECO:0000313" key="1">
    <source>
        <dbReference type="EnsemblMetazoa" id="ACHR014427-PA"/>
    </source>
</evidence>
<name>A0A182KJ24_9DIPT</name>
<evidence type="ECO:0000313" key="2">
    <source>
        <dbReference type="Proteomes" id="UP000075881"/>
    </source>
</evidence>
<proteinExistence type="predicted"/>
<reference evidence="2" key="1">
    <citation type="submission" date="2013-03" db="EMBL/GenBank/DDBJ databases">
        <title>The Genome Sequence of Anopheles christyi ACHKN1017.</title>
        <authorList>
            <consortium name="The Broad Institute Genomics Platform"/>
            <person name="Neafsey D.E."/>
            <person name="Besansky N."/>
            <person name="Walker B."/>
            <person name="Young S.K."/>
            <person name="Zeng Q."/>
            <person name="Gargeya S."/>
            <person name="Fitzgerald M."/>
            <person name="Haas B."/>
            <person name="Abouelleil A."/>
            <person name="Allen A.W."/>
            <person name="Alvarado L."/>
            <person name="Arachchi H.M."/>
            <person name="Berlin A.M."/>
            <person name="Chapman S.B."/>
            <person name="Gainer-Dewar J."/>
            <person name="Goldberg J."/>
            <person name="Griggs A."/>
            <person name="Gujja S."/>
            <person name="Hansen M."/>
            <person name="Howarth C."/>
            <person name="Imamovic A."/>
            <person name="Ireland A."/>
            <person name="Larimer J."/>
            <person name="McCowan C."/>
            <person name="Murphy C."/>
            <person name="Pearson M."/>
            <person name="Poon T.W."/>
            <person name="Priest M."/>
            <person name="Roberts A."/>
            <person name="Saif S."/>
            <person name="Shea T."/>
            <person name="Sisk P."/>
            <person name="Sykes S."/>
            <person name="Wortman J."/>
            <person name="Nusbaum C."/>
            <person name="Birren B."/>
        </authorList>
    </citation>
    <scope>NUCLEOTIDE SEQUENCE [LARGE SCALE GENOMIC DNA]</scope>
    <source>
        <strain evidence="2">ACHKN1017</strain>
    </source>
</reference>
<sequence>MSAAELISSRNLFCLPYRLSPTEESIFCWFRKSDRSFPLTAAAAALAIPPFFSP</sequence>
<dbReference type="Proteomes" id="UP000075881">
    <property type="component" value="Unassembled WGS sequence"/>
</dbReference>
<organism evidence="1 2">
    <name type="scientific">Anopheles christyi</name>
    <dbReference type="NCBI Taxonomy" id="43041"/>
    <lineage>
        <taxon>Eukaryota</taxon>
        <taxon>Metazoa</taxon>
        <taxon>Ecdysozoa</taxon>
        <taxon>Arthropoda</taxon>
        <taxon>Hexapoda</taxon>
        <taxon>Insecta</taxon>
        <taxon>Pterygota</taxon>
        <taxon>Neoptera</taxon>
        <taxon>Endopterygota</taxon>
        <taxon>Diptera</taxon>
        <taxon>Nematocera</taxon>
        <taxon>Culicoidea</taxon>
        <taxon>Culicidae</taxon>
        <taxon>Anophelinae</taxon>
        <taxon>Anopheles</taxon>
    </lineage>
</organism>
<protein>
    <submittedName>
        <fullName evidence="1">Uncharacterized protein</fullName>
    </submittedName>
</protein>
<dbReference type="AlphaFoldDB" id="A0A182KJ24"/>